<sequence>MPQMSPMWWEILFFMFLMTYIMVNTIMYWNKNNEMKNMKYNSTTNNMNWKW</sequence>
<geneLocation type="mitochondrion" evidence="2"/>
<keyword evidence="1" id="KW-1133">Transmembrane helix</keyword>
<dbReference type="AlphaFoldDB" id="A0A8T9ZWA6"/>
<keyword evidence="1" id="KW-0812">Transmembrane</keyword>
<accession>A0A8T9ZWA6</accession>
<keyword evidence="2" id="KW-0496">Mitochondrion</keyword>
<protein>
    <submittedName>
        <fullName evidence="2">ATPase subunit 8</fullName>
    </submittedName>
</protein>
<organism evidence="2">
    <name type="scientific">Appolonius crassus</name>
    <dbReference type="NCBI Taxonomy" id="2813428"/>
    <lineage>
        <taxon>Eukaryota</taxon>
        <taxon>Metazoa</taxon>
        <taxon>Ecdysozoa</taxon>
        <taxon>Arthropoda</taxon>
        <taxon>Hexapoda</taxon>
        <taxon>Insecta</taxon>
        <taxon>Pterygota</taxon>
        <taxon>Neoptera</taxon>
        <taxon>Paraneoptera</taxon>
        <taxon>Hemiptera</taxon>
        <taxon>Heteroptera</taxon>
        <taxon>Panheteroptera</taxon>
        <taxon>Pentatomomorpha</taxon>
        <taxon>Lygaeoidea</taxon>
        <taxon>Rhyparochromidae</taxon>
        <taxon>Rhyparochrominae</taxon>
        <taxon>Appolonius</taxon>
    </lineage>
</organism>
<name>A0A8T9ZWA6_9HEMI</name>
<reference evidence="2" key="1">
    <citation type="journal article" date="2022" name="Cladistics">
        <title>Diversification of the phytophagous lineages of true bugs (Insecta: Hemiptera: Heteroptera) shortly after that of the flowering plants.</title>
        <authorList>
            <person name="Ye F."/>
            <person name="Kment P."/>
            <person name="Redei D."/>
            <person name="Luo J.Y."/>
            <person name="Wang Y.H."/>
            <person name="Kuechler S.M."/>
            <person name="Zhang W.W."/>
            <person name="Chen P.P."/>
            <person name="Wu H.Y."/>
            <person name="Wu Y.Z."/>
            <person name="Sun X.Y."/>
            <person name="Ding L."/>
            <person name="Wang Y.R."/>
            <person name="Xie Q."/>
        </authorList>
    </citation>
    <scope>NUCLEOTIDE SEQUENCE</scope>
</reference>
<evidence type="ECO:0000256" key="1">
    <source>
        <dbReference type="SAM" id="Phobius"/>
    </source>
</evidence>
<proteinExistence type="predicted"/>
<feature type="transmembrane region" description="Helical" evidence="1">
    <location>
        <begin position="6"/>
        <end position="29"/>
    </location>
</feature>
<evidence type="ECO:0000313" key="2">
    <source>
        <dbReference type="EMBL" id="UPL65289.1"/>
    </source>
</evidence>
<keyword evidence="1" id="KW-0472">Membrane</keyword>
<dbReference type="EMBL" id="MW619645">
    <property type="protein sequence ID" value="UPL65289.1"/>
    <property type="molecule type" value="Genomic_DNA"/>
</dbReference>